<keyword evidence="8" id="KW-0073">Auxin biosynthesis</keyword>
<proteinExistence type="inferred from homology"/>
<gene>
    <name evidence="12" type="ORF">CTI12_AA180790</name>
</gene>
<evidence type="ECO:0000256" key="9">
    <source>
        <dbReference type="ARBA" id="ARBA00039148"/>
    </source>
</evidence>
<dbReference type="GO" id="GO:0009851">
    <property type="term" value="P:auxin biosynthetic process"/>
    <property type="evidence" value="ECO:0007669"/>
    <property type="project" value="UniProtKB-KW"/>
</dbReference>
<keyword evidence="6" id="KW-0521">NADP</keyword>
<dbReference type="PANTHER" id="PTHR43539">
    <property type="entry name" value="FLAVIN-BINDING MONOOXYGENASE-LIKE PROTEIN (AFU_ORTHOLOGUE AFUA_4G09220)"/>
    <property type="match status" value="1"/>
</dbReference>
<evidence type="ECO:0000256" key="7">
    <source>
        <dbReference type="ARBA" id="ARBA00023002"/>
    </source>
</evidence>
<dbReference type="Gene3D" id="3.50.50.60">
    <property type="entry name" value="FAD/NAD(P)-binding domain"/>
    <property type="match status" value="1"/>
</dbReference>
<dbReference type="PANTHER" id="PTHR43539:SF11">
    <property type="entry name" value="INDOLE-3-PYRUVATE MONOOXYGENASE YUCCA8-RELATED"/>
    <property type="match status" value="1"/>
</dbReference>
<name>A0A2U1P8S4_ARTAN</name>
<dbReference type="GO" id="GO:0050660">
    <property type="term" value="F:flavin adenine dinucleotide binding"/>
    <property type="evidence" value="ECO:0007669"/>
    <property type="project" value="TreeGrafter"/>
</dbReference>
<evidence type="ECO:0000256" key="5">
    <source>
        <dbReference type="ARBA" id="ARBA00022827"/>
    </source>
</evidence>
<comment type="similarity">
    <text evidence="3">Belongs to the FMO family.</text>
</comment>
<dbReference type="SUPFAM" id="SSF51905">
    <property type="entry name" value="FAD/NAD(P)-binding domain"/>
    <property type="match status" value="1"/>
</dbReference>
<evidence type="ECO:0000256" key="11">
    <source>
        <dbReference type="SAM" id="Phobius"/>
    </source>
</evidence>
<comment type="catalytic activity">
    <reaction evidence="10">
        <text>indole-3-pyruvate + NADPH + O2 + H(+) = (indol-3-yl)acetate + CO2 + NADP(+) + H2O</text>
        <dbReference type="Rhea" id="RHEA:34331"/>
        <dbReference type="ChEBI" id="CHEBI:15377"/>
        <dbReference type="ChEBI" id="CHEBI:15378"/>
        <dbReference type="ChEBI" id="CHEBI:15379"/>
        <dbReference type="ChEBI" id="CHEBI:16526"/>
        <dbReference type="ChEBI" id="CHEBI:17640"/>
        <dbReference type="ChEBI" id="CHEBI:30854"/>
        <dbReference type="ChEBI" id="CHEBI:57783"/>
        <dbReference type="ChEBI" id="CHEBI:58349"/>
        <dbReference type="EC" id="1.14.13.168"/>
    </reaction>
</comment>
<evidence type="ECO:0000256" key="10">
    <source>
        <dbReference type="ARBA" id="ARBA00047707"/>
    </source>
</evidence>
<dbReference type="GO" id="GO:0103075">
    <property type="term" value="F:indole-3-pyruvate monooxygenase activity"/>
    <property type="evidence" value="ECO:0007669"/>
    <property type="project" value="UniProtKB-EC"/>
</dbReference>
<feature type="transmembrane region" description="Helical" evidence="11">
    <location>
        <begin position="234"/>
        <end position="252"/>
    </location>
</feature>
<comment type="pathway">
    <text evidence="2">Plant hormone metabolism; auxin biosynthesis.</text>
</comment>
<dbReference type="EMBL" id="PKPP01001504">
    <property type="protein sequence ID" value="PWA82153.1"/>
    <property type="molecule type" value="Genomic_DNA"/>
</dbReference>
<reference evidence="12 13" key="1">
    <citation type="journal article" date="2018" name="Mol. Plant">
        <title>The genome of Artemisia annua provides insight into the evolution of Asteraceae family and artemisinin biosynthesis.</title>
        <authorList>
            <person name="Shen Q."/>
            <person name="Zhang L."/>
            <person name="Liao Z."/>
            <person name="Wang S."/>
            <person name="Yan T."/>
            <person name="Shi P."/>
            <person name="Liu M."/>
            <person name="Fu X."/>
            <person name="Pan Q."/>
            <person name="Wang Y."/>
            <person name="Lv Z."/>
            <person name="Lu X."/>
            <person name="Zhang F."/>
            <person name="Jiang W."/>
            <person name="Ma Y."/>
            <person name="Chen M."/>
            <person name="Hao X."/>
            <person name="Li L."/>
            <person name="Tang Y."/>
            <person name="Lv G."/>
            <person name="Zhou Y."/>
            <person name="Sun X."/>
            <person name="Brodelius P.E."/>
            <person name="Rose J.K.C."/>
            <person name="Tang K."/>
        </authorList>
    </citation>
    <scope>NUCLEOTIDE SEQUENCE [LARGE SCALE GENOMIC DNA]</scope>
    <source>
        <strain evidence="13">cv. Huhao1</strain>
        <tissue evidence="12">Leaf</tissue>
    </source>
</reference>
<protein>
    <recommendedName>
        <fullName evidence="9">indole-3-pyruvate monooxygenase</fullName>
        <ecNumber evidence="9">1.14.13.168</ecNumber>
    </recommendedName>
</protein>
<keyword evidence="11" id="KW-0472">Membrane</keyword>
<evidence type="ECO:0000313" key="13">
    <source>
        <dbReference type="Proteomes" id="UP000245207"/>
    </source>
</evidence>
<keyword evidence="7" id="KW-0560">Oxidoreductase</keyword>
<evidence type="ECO:0000256" key="4">
    <source>
        <dbReference type="ARBA" id="ARBA00022630"/>
    </source>
</evidence>
<keyword evidence="11" id="KW-0812">Transmembrane</keyword>
<evidence type="ECO:0000256" key="3">
    <source>
        <dbReference type="ARBA" id="ARBA00009183"/>
    </source>
</evidence>
<organism evidence="12 13">
    <name type="scientific">Artemisia annua</name>
    <name type="common">Sweet wormwood</name>
    <dbReference type="NCBI Taxonomy" id="35608"/>
    <lineage>
        <taxon>Eukaryota</taxon>
        <taxon>Viridiplantae</taxon>
        <taxon>Streptophyta</taxon>
        <taxon>Embryophyta</taxon>
        <taxon>Tracheophyta</taxon>
        <taxon>Spermatophyta</taxon>
        <taxon>Magnoliopsida</taxon>
        <taxon>eudicotyledons</taxon>
        <taxon>Gunneridae</taxon>
        <taxon>Pentapetalae</taxon>
        <taxon>asterids</taxon>
        <taxon>campanulids</taxon>
        <taxon>Asterales</taxon>
        <taxon>Asteraceae</taxon>
        <taxon>Asteroideae</taxon>
        <taxon>Anthemideae</taxon>
        <taxon>Artemisiinae</taxon>
        <taxon>Artemisia</taxon>
    </lineage>
</organism>
<evidence type="ECO:0000256" key="1">
    <source>
        <dbReference type="ARBA" id="ARBA00001974"/>
    </source>
</evidence>
<dbReference type="PRINTS" id="PR00469">
    <property type="entry name" value="PNDRDTASEII"/>
</dbReference>
<dbReference type="STRING" id="35608.A0A2U1P8S4"/>
<dbReference type="AlphaFoldDB" id="A0A2U1P8S4"/>
<accession>A0A2U1P8S4</accession>
<dbReference type="EC" id="1.14.13.168" evidence="9"/>
<comment type="caution">
    <text evidence="12">The sequence shown here is derived from an EMBL/GenBank/DDBJ whole genome shotgun (WGS) entry which is preliminary data.</text>
</comment>
<keyword evidence="13" id="KW-1185">Reference proteome</keyword>
<sequence>MATYSPSLHSKRTCIYTLQGPIIVGASPLGLAVSACLTDKSVPFVILERSDCTASLWQNRTYDRLKHHLPKQNYQLPKHPFADDNTENITKNDYIEYLKSYVKKFEIKPCFNECVRHATYDVPSSMWHVFTVSTTGPNRVEKEYRSPMLVVATKGGTDQGVVRGLQDFSGEIVYAKHYTSGENYKNKNVIVVGCGTSGMDIALDLVKQHAKVLFVPSTVILKTTYNLSIKLLKWLPLLLLHLFVSIVMLFAFGRRIDPWLGPLQVMKRHRENPILDVAVLEKIRTDDLKVVYGLKKFHNSSVELKNGDILNLDSVILGAECFSSVPYWVQDQEFSNGWRDKRGLYSARLINGAKGDNSTFEDATKIAGAIGNVWMRKQSKEKQKRKKKMMC</sequence>
<keyword evidence="11" id="KW-1133">Transmembrane helix</keyword>
<dbReference type="Pfam" id="PF13738">
    <property type="entry name" value="Pyr_redox_3"/>
    <property type="match status" value="1"/>
</dbReference>
<dbReference type="InterPro" id="IPR036188">
    <property type="entry name" value="FAD/NAD-bd_sf"/>
</dbReference>
<evidence type="ECO:0000256" key="8">
    <source>
        <dbReference type="ARBA" id="ARBA00023070"/>
    </source>
</evidence>
<dbReference type="Proteomes" id="UP000245207">
    <property type="component" value="Unassembled WGS sequence"/>
</dbReference>
<comment type="cofactor">
    <cofactor evidence="1">
        <name>FAD</name>
        <dbReference type="ChEBI" id="CHEBI:57692"/>
    </cofactor>
</comment>
<evidence type="ECO:0000313" key="12">
    <source>
        <dbReference type="EMBL" id="PWA82153.1"/>
    </source>
</evidence>
<keyword evidence="4" id="KW-0285">Flavoprotein</keyword>
<evidence type="ECO:0000256" key="6">
    <source>
        <dbReference type="ARBA" id="ARBA00022857"/>
    </source>
</evidence>
<dbReference type="OrthoDB" id="66881at2759"/>
<keyword evidence="5" id="KW-0274">FAD</keyword>
<dbReference type="InterPro" id="IPR050982">
    <property type="entry name" value="Auxin_biosynth/cation_transpt"/>
</dbReference>
<evidence type="ECO:0000256" key="2">
    <source>
        <dbReference type="ARBA" id="ARBA00004814"/>
    </source>
</evidence>